<feature type="transmembrane region" description="Helical" evidence="6">
    <location>
        <begin position="141"/>
        <end position="159"/>
    </location>
</feature>
<reference evidence="8 9" key="1">
    <citation type="submission" date="2013-03" db="EMBL/GenBank/DDBJ databases">
        <title>Salinisphaera hydrothermalis C41B8 Genome Sequencing.</title>
        <authorList>
            <person name="Li C."/>
            <person name="Lai Q."/>
            <person name="Shao Z."/>
        </authorList>
    </citation>
    <scope>NUCLEOTIDE SEQUENCE [LARGE SCALE GENOMIC DNA]</scope>
    <source>
        <strain evidence="8 9">C41B8</strain>
    </source>
</reference>
<feature type="domain" description="Cation efflux protein transmembrane" evidence="7">
    <location>
        <begin position="40"/>
        <end position="233"/>
    </location>
</feature>
<dbReference type="PANTHER" id="PTHR43840:SF15">
    <property type="entry name" value="MITOCHONDRIAL METAL TRANSPORTER 1-RELATED"/>
    <property type="match status" value="1"/>
</dbReference>
<keyword evidence="2" id="KW-0813">Transport</keyword>
<dbReference type="eggNOG" id="COG0053">
    <property type="taxonomic scope" value="Bacteria"/>
</dbReference>
<dbReference type="STRING" id="1304275.C41B8_00015"/>
<feature type="transmembrane region" description="Helical" evidence="6">
    <location>
        <begin position="96"/>
        <end position="121"/>
    </location>
</feature>
<evidence type="ECO:0000256" key="5">
    <source>
        <dbReference type="ARBA" id="ARBA00023136"/>
    </source>
</evidence>
<evidence type="ECO:0000313" key="8">
    <source>
        <dbReference type="EMBL" id="KEZ79086.1"/>
    </source>
</evidence>
<dbReference type="GO" id="GO:0016020">
    <property type="term" value="C:membrane"/>
    <property type="evidence" value="ECO:0007669"/>
    <property type="project" value="UniProtKB-SubCell"/>
</dbReference>
<dbReference type="Proteomes" id="UP000028302">
    <property type="component" value="Unassembled WGS sequence"/>
</dbReference>
<comment type="subcellular location">
    <subcellularLocation>
        <location evidence="1">Membrane</location>
        <topology evidence="1">Multi-pass membrane protein</topology>
    </subcellularLocation>
</comment>
<keyword evidence="5 6" id="KW-0472">Membrane</keyword>
<keyword evidence="3 6" id="KW-0812">Transmembrane</keyword>
<evidence type="ECO:0000256" key="3">
    <source>
        <dbReference type="ARBA" id="ARBA00022692"/>
    </source>
</evidence>
<evidence type="ECO:0000256" key="4">
    <source>
        <dbReference type="ARBA" id="ARBA00022989"/>
    </source>
</evidence>
<feature type="transmembrane region" description="Helical" evidence="6">
    <location>
        <begin position="31"/>
        <end position="50"/>
    </location>
</feature>
<accession>A0A084IQV2</accession>
<dbReference type="EMBL" id="APNK01000001">
    <property type="protein sequence ID" value="KEZ79086.1"/>
    <property type="molecule type" value="Genomic_DNA"/>
</dbReference>
<feature type="transmembrane region" description="Helical" evidence="6">
    <location>
        <begin position="186"/>
        <end position="206"/>
    </location>
</feature>
<evidence type="ECO:0000259" key="7">
    <source>
        <dbReference type="Pfam" id="PF01545"/>
    </source>
</evidence>
<dbReference type="GO" id="GO:0006826">
    <property type="term" value="P:iron ion transport"/>
    <property type="evidence" value="ECO:0007669"/>
    <property type="project" value="UniProtKB-KW"/>
</dbReference>
<protein>
    <submittedName>
        <fullName evidence="8">Co/Zn/Cd cation transporter</fullName>
    </submittedName>
</protein>
<organism evidence="8 9">
    <name type="scientific">Salinisphaera hydrothermalis (strain C41B8)</name>
    <dbReference type="NCBI Taxonomy" id="1304275"/>
    <lineage>
        <taxon>Bacteria</taxon>
        <taxon>Pseudomonadati</taxon>
        <taxon>Pseudomonadota</taxon>
        <taxon>Gammaproteobacteria</taxon>
        <taxon>Salinisphaerales</taxon>
        <taxon>Salinisphaeraceae</taxon>
        <taxon>Salinisphaera</taxon>
    </lineage>
</organism>
<sequence>MTERSRSQPRRPGQLPAEKHRDLTAARRQEWGTLILRVTVVVVLYAALGASQALHAVWLKSLWSLLPPFAFLVAVRIESWPPTRRFPYGFYRAGSIAFLTSALALTCMGGYLIFAGARSLIEQHQPSLATIDAAGGPTHWAGWWIIAALAYSVAVPWIIGRRRQQLAIDLHDKGLYADASMGRVNWLAGSAAIIGVLGIGFGVWWLDFAAALAIGLDITWHGLRHLYTAVCDLIDEIPRRIGSSELDPLGADIRDFLRGQEWIRDARVRLREEGRLLTGIALICPNEDEASLALFESAREEIETMDWRLLDFQLVPVCDTTFERYCIDAHGRWSQN</sequence>
<dbReference type="InterPro" id="IPR050291">
    <property type="entry name" value="CDF_Transporter"/>
</dbReference>
<dbReference type="GO" id="GO:0008324">
    <property type="term" value="F:monoatomic cation transmembrane transporter activity"/>
    <property type="evidence" value="ECO:0007669"/>
    <property type="project" value="InterPro"/>
</dbReference>
<evidence type="ECO:0000256" key="2">
    <source>
        <dbReference type="ARBA" id="ARBA00022448"/>
    </source>
</evidence>
<dbReference type="PANTHER" id="PTHR43840">
    <property type="entry name" value="MITOCHONDRIAL METAL TRANSPORTER 1-RELATED"/>
    <property type="match status" value="1"/>
</dbReference>
<name>A0A084IQV2_SALHC</name>
<keyword evidence="9" id="KW-1185">Reference proteome</keyword>
<comment type="caution">
    <text evidence="8">The sequence shown here is derived from an EMBL/GenBank/DDBJ whole genome shotgun (WGS) entry which is preliminary data.</text>
</comment>
<feature type="transmembrane region" description="Helical" evidence="6">
    <location>
        <begin position="56"/>
        <end position="75"/>
    </location>
</feature>
<evidence type="ECO:0000313" key="9">
    <source>
        <dbReference type="Proteomes" id="UP000028302"/>
    </source>
</evidence>
<dbReference type="AlphaFoldDB" id="A0A084IQV2"/>
<evidence type="ECO:0000256" key="1">
    <source>
        <dbReference type="ARBA" id="ARBA00004141"/>
    </source>
</evidence>
<gene>
    <name evidence="8" type="ORF">C41B8_00015</name>
</gene>
<dbReference type="Pfam" id="PF01545">
    <property type="entry name" value="Cation_efflux"/>
    <property type="match status" value="1"/>
</dbReference>
<dbReference type="RefSeq" id="WP_051882526.1">
    <property type="nucleotide sequence ID" value="NZ_APNK01000001.1"/>
</dbReference>
<proteinExistence type="predicted"/>
<keyword evidence="4 6" id="KW-1133">Transmembrane helix</keyword>
<dbReference type="SUPFAM" id="SSF161111">
    <property type="entry name" value="Cation efflux protein transmembrane domain-like"/>
    <property type="match status" value="1"/>
</dbReference>
<dbReference type="InterPro" id="IPR027469">
    <property type="entry name" value="Cation_efflux_TMD_sf"/>
</dbReference>
<dbReference type="GO" id="GO:0006829">
    <property type="term" value="P:zinc ion transport"/>
    <property type="evidence" value="ECO:0007669"/>
    <property type="project" value="UniProtKB-KW"/>
</dbReference>
<dbReference type="InterPro" id="IPR058533">
    <property type="entry name" value="Cation_efflux_TM"/>
</dbReference>
<evidence type="ECO:0000256" key="6">
    <source>
        <dbReference type="SAM" id="Phobius"/>
    </source>
</evidence>
<dbReference type="Gene3D" id="1.20.1510.10">
    <property type="entry name" value="Cation efflux protein transmembrane domain"/>
    <property type="match status" value="1"/>
</dbReference>